<organism evidence="1">
    <name type="scientific">virus sp. ctBM815</name>
    <dbReference type="NCBI Taxonomy" id="2825806"/>
    <lineage>
        <taxon>Viruses</taxon>
    </lineage>
</organism>
<dbReference type="EMBL" id="BK059109">
    <property type="protein sequence ID" value="DAE31549.1"/>
    <property type="molecule type" value="Genomic_DNA"/>
</dbReference>
<evidence type="ECO:0000313" key="1">
    <source>
        <dbReference type="EMBL" id="DAE31549.1"/>
    </source>
</evidence>
<proteinExistence type="predicted"/>
<protein>
    <submittedName>
        <fullName evidence="1">Uncharacterized protein</fullName>
    </submittedName>
</protein>
<sequence length="59" mass="7254">MERMLSYQKDVLLVPVQNLRRNLHRKDGLKKLISSMLYRRCRNTRKEILVTKETYLQYL</sequence>
<accession>A0A8S5RKH0</accession>
<name>A0A8S5RKH0_9VIRU</name>
<reference evidence="1" key="1">
    <citation type="journal article" date="2021" name="Proc. Natl. Acad. Sci. U.S.A.">
        <title>A Catalog of Tens of Thousands of Viruses from Human Metagenomes Reveals Hidden Associations with Chronic Diseases.</title>
        <authorList>
            <person name="Tisza M.J."/>
            <person name="Buck C.B."/>
        </authorList>
    </citation>
    <scope>NUCLEOTIDE SEQUENCE</scope>
    <source>
        <strain evidence="1">CtBM815</strain>
    </source>
</reference>